<protein>
    <submittedName>
        <fullName evidence="1">Uncharacterized protein</fullName>
    </submittedName>
</protein>
<proteinExistence type="predicted"/>
<sequence>MLGNLFGVHEFLPHTEILGIVGEVLCGDESIIQPLCSNALFAVCGFNRKQMNDTLIPVIMGHTPAGASTQQILHYGQEIKSRRFRQWDYGSIGNLRKYGSLSPPKYKLKNIKAPVYLHYSRNDWLSHERDVDQLAKELGNLAGKFLSIDKKFNHVDYLFGIDARDQLYNRVIGLMKRH</sequence>
<name>A0A8K0GAE8_IGNLU</name>
<dbReference type="OrthoDB" id="9974421at2759"/>
<dbReference type="Proteomes" id="UP000801492">
    <property type="component" value="Unassembled WGS sequence"/>
</dbReference>
<organism evidence="1 2">
    <name type="scientific">Ignelater luminosus</name>
    <name type="common">Cucubano</name>
    <name type="synonym">Pyrophorus luminosus</name>
    <dbReference type="NCBI Taxonomy" id="2038154"/>
    <lineage>
        <taxon>Eukaryota</taxon>
        <taxon>Metazoa</taxon>
        <taxon>Ecdysozoa</taxon>
        <taxon>Arthropoda</taxon>
        <taxon>Hexapoda</taxon>
        <taxon>Insecta</taxon>
        <taxon>Pterygota</taxon>
        <taxon>Neoptera</taxon>
        <taxon>Endopterygota</taxon>
        <taxon>Coleoptera</taxon>
        <taxon>Polyphaga</taxon>
        <taxon>Elateriformia</taxon>
        <taxon>Elateroidea</taxon>
        <taxon>Elateridae</taxon>
        <taxon>Agrypninae</taxon>
        <taxon>Pyrophorini</taxon>
        <taxon>Ignelater</taxon>
    </lineage>
</organism>
<dbReference type="Gene3D" id="3.40.50.1820">
    <property type="entry name" value="alpha/beta hydrolase"/>
    <property type="match status" value="1"/>
</dbReference>
<evidence type="ECO:0000313" key="2">
    <source>
        <dbReference type="Proteomes" id="UP000801492"/>
    </source>
</evidence>
<keyword evidence="2" id="KW-1185">Reference proteome</keyword>
<dbReference type="PANTHER" id="PTHR11005">
    <property type="entry name" value="LYSOSOMAL ACID LIPASE-RELATED"/>
    <property type="match status" value="1"/>
</dbReference>
<dbReference type="SUPFAM" id="SSF53474">
    <property type="entry name" value="alpha/beta-Hydrolases"/>
    <property type="match status" value="1"/>
</dbReference>
<dbReference type="AlphaFoldDB" id="A0A8K0GAE8"/>
<accession>A0A8K0GAE8</accession>
<evidence type="ECO:0000313" key="1">
    <source>
        <dbReference type="EMBL" id="KAF2894642.1"/>
    </source>
</evidence>
<dbReference type="InterPro" id="IPR029058">
    <property type="entry name" value="AB_hydrolase_fold"/>
</dbReference>
<gene>
    <name evidence="1" type="ORF">ILUMI_11540</name>
</gene>
<comment type="caution">
    <text evidence="1">The sequence shown here is derived from an EMBL/GenBank/DDBJ whole genome shotgun (WGS) entry which is preliminary data.</text>
</comment>
<dbReference type="EMBL" id="VTPC01006802">
    <property type="protein sequence ID" value="KAF2894642.1"/>
    <property type="molecule type" value="Genomic_DNA"/>
</dbReference>
<reference evidence="1" key="1">
    <citation type="submission" date="2019-08" db="EMBL/GenBank/DDBJ databases">
        <title>The genome of the North American firefly Photinus pyralis.</title>
        <authorList>
            <consortium name="Photinus pyralis genome working group"/>
            <person name="Fallon T.R."/>
            <person name="Sander Lower S.E."/>
            <person name="Weng J.-K."/>
        </authorList>
    </citation>
    <scope>NUCLEOTIDE SEQUENCE</scope>
    <source>
        <strain evidence="1">TRF0915ILg1</strain>
        <tissue evidence="1">Whole body</tissue>
    </source>
</reference>